<sequence>MEPKKKKWINDILASADGIERAEPGPFLYTRIRNRLATSVDYVPTRTVWLTIASFTLLLLLNWRATSRLSEKAFDDNAGLNAVITDMQLDPTANQPYNLWSGHNY</sequence>
<organism evidence="1 2">
    <name type="scientific">Spirosoma aureum</name>
    <dbReference type="NCBI Taxonomy" id="2692134"/>
    <lineage>
        <taxon>Bacteria</taxon>
        <taxon>Pseudomonadati</taxon>
        <taxon>Bacteroidota</taxon>
        <taxon>Cytophagia</taxon>
        <taxon>Cytophagales</taxon>
        <taxon>Cytophagaceae</taxon>
        <taxon>Spirosoma</taxon>
    </lineage>
</organism>
<protein>
    <submittedName>
        <fullName evidence="1">Uncharacterized protein</fullName>
    </submittedName>
</protein>
<keyword evidence="2" id="KW-1185">Reference proteome</keyword>
<accession>A0A6G9AJ72</accession>
<dbReference type="EMBL" id="CP050063">
    <property type="protein sequence ID" value="QIP12369.1"/>
    <property type="molecule type" value="Genomic_DNA"/>
</dbReference>
<dbReference type="RefSeq" id="WP_167206455.1">
    <property type="nucleotide sequence ID" value="NZ_CP050063.1"/>
</dbReference>
<evidence type="ECO:0000313" key="2">
    <source>
        <dbReference type="Proteomes" id="UP000501802"/>
    </source>
</evidence>
<dbReference type="Proteomes" id="UP000501802">
    <property type="component" value="Chromosome"/>
</dbReference>
<name>A0A6G9AJ72_9BACT</name>
<reference evidence="1 2" key="1">
    <citation type="submission" date="2020-03" db="EMBL/GenBank/DDBJ databases">
        <authorList>
            <person name="Kim M.K."/>
        </authorList>
    </citation>
    <scope>NUCLEOTIDE SEQUENCE [LARGE SCALE GENOMIC DNA]</scope>
    <source>
        <strain evidence="1 2">BT328</strain>
    </source>
</reference>
<proteinExistence type="predicted"/>
<dbReference type="AlphaFoldDB" id="A0A6G9AJ72"/>
<gene>
    <name evidence="1" type="ORF">G8759_06880</name>
</gene>
<evidence type="ECO:0000313" key="1">
    <source>
        <dbReference type="EMBL" id="QIP12369.1"/>
    </source>
</evidence>
<dbReference type="KEGG" id="spib:G8759_06880"/>